<feature type="non-terminal residue" evidence="1">
    <location>
        <position position="85"/>
    </location>
</feature>
<keyword evidence="2" id="KW-1185">Reference proteome</keyword>
<name>A0A9N9HRW3_9GLOM</name>
<dbReference type="OrthoDB" id="2394084at2759"/>
<dbReference type="Proteomes" id="UP000789570">
    <property type="component" value="Unassembled WGS sequence"/>
</dbReference>
<sequence>MLKCKCKSYSTTLLIAGKTVSEIHYGPFSYTWWITSERNINNQIKLLVPINLGMKTLTKLNGCNFIITVLKPDIETSPGSRYQAT</sequence>
<reference evidence="1" key="1">
    <citation type="submission" date="2021-06" db="EMBL/GenBank/DDBJ databases">
        <authorList>
            <person name="Kallberg Y."/>
            <person name="Tangrot J."/>
            <person name="Rosling A."/>
        </authorList>
    </citation>
    <scope>NUCLEOTIDE SEQUENCE</scope>
    <source>
        <strain evidence="1">UK204</strain>
    </source>
</reference>
<evidence type="ECO:0000313" key="2">
    <source>
        <dbReference type="Proteomes" id="UP000789570"/>
    </source>
</evidence>
<comment type="caution">
    <text evidence="1">The sequence shown here is derived from an EMBL/GenBank/DDBJ whole genome shotgun (WGS) entry which is preliminary data.</text>
</comment>
<gene>
    <name evidence="1" type="ORF">FCALED_LOCUS13528</name>
</gene>
<organism evidence="1 2">
    <name type="scientific">Funneliformis caledonium</name>
    <dbReference type="NCBI Taxonomy" id="1117310"/>
    <lineage>
        <taxon>Eukaryota</taxon>
        <taxon>Fungi</taxon>
        <taxon>Fungi incertae sedis</taxon>
        <taxon>Mucoromycota</taxon>
        <taxon>Glomeromycotina</taxon>
        <taxon>Glomeromycetes</taxon>
        <taxon>Glomerales</taxon>
        <taxon>Glomeraceae</taxon>
        <taxon>Funneliformis</taxon>
    </lineage>
</organism>
<accession>A0A9N9HRW3</accession>
<dbReference type="EMBL" id="CAJVPQ010007940">
    <property type="protein sequence ID" value="CAG8702028.1"/>
    <property type="molecule type" value="Genomic_DNA"/>
</dbReference>
<proteinExistence type="predicted"/>
<dbReference type="AlphaFoldDB" id="A0A9N9HRW3"/>
<evidence type="ECO:0000313" key="1">
    <source>
        <dbReference type="EMBL" id="CAG8702028.1"/>
    </source>
</evidence>
<protein>
    <submittedName>
        <fullName evidence="1">17504_t:CDS:1</fullName>
    </submittedName>
</protein>